<dbReference type="InterPro" id="IPR023397">
    <property type="entry name" value="SAM-dep_MeTrfase_MraW_recog"/>
</dbReference>
<keyword evidence="8" id="KW-1185">Reference proteome</keyword>
<gene>
    <name evidence="6" type="primary">rsmH</name>
    <name evidence="7" type="ORF">SAMN05216283_102198</name>
</gene>
<accession>A0A1I2ERV6</accession>
<protein>
    <recommendedName>
        <fullName evidence="6">Ribosomal RNA small subunit methyltransferase H</fullName>
        <ecNumber evidence="6">2.1.1.199</ecNumber>
    </recommendedName>
    <alternativeName>
        <fullName evidence="6">16S rRNA m(4)C1402 methyltransferase</fullName>
    </alternativeName>
    <alternativeName>
        <fullName evidence="6">rRNA (cytosine-N(4)-)-methyltransferase RsmH</fullName>
    </alternativeName>
</protein>
<dbReference type="InterPro" id="IPR002903">
    <property type="entry name" value="RsmH"/>
</dbReference>
<dbReference type="Pfam" id="PF01795">
    <property type="entry name" value="Methyltransf_5"/>
    <property type="match status" value="1"/>
</dbReference>
<feature type="binding site" evidence="6">
    <location>
        <position position="75"/>
    </location>
    <ligand>
        <name>S-adenosyl-L-methionine</name>
        <dbReference type="ChEBI" id="CHEBI:59789"/>
    </ligand>
</feature>
<dbReference type="PIRSF" id="PIRSF004486">
    <property type="entry name" value="MraW"/>
    <property type="match status" value="1"/>
</dbReference>
<dbReference type="SUPFAM" id="SSF81799">
    <property type="entry name" value="Putative methyltransferase TM0872, insert domain"/>
    <property type="match status" value="1"/>
</dbReference>
<dbReference type="Gene3D" id="1.10.150.170">
    <property type="entry name" value="Putative methyltransferase TM0872, insert domain"/>
    <property type="match status" value="1"/>
</dbReference>
<evidence type="ECO:0000256" key="4">
    <source>
        <dbReference type="ARBA" id="ARBA00022679"/>
    </source>
</evidence>
<name>A0A1I2ERV6_9BACT</name>
<evidence type="ECO:0000313" key="7">
    <source>
        <dbReference type="EMBL" id="SFE95357.1"/>
    </source>
</evidence>
<sequence>MEQAYHIPVLLNESIEGLNIQPDGEYVDVTFGGGGHSREILKNIETGRLFGFDQDEDAAANAFDDSRFVFIRHNFRYIRNFLRYHDVEQVDGILADLGVSSHDFDVAERGFSFRFSGALDMRMNRDAKLTAADIVNTYDEARLIQVFREYGEVNNAYRLTKQILAARQQKPVRTIDQFKEIIAPCVPKRTETKYLAKVFQALRIETNGELDVLKDFLEQSAELLKPGGRLVVITYHSLEDRLVKNFIKAGNFEGKQEKDFYGNVSSVLQAVNRKVIVPTEEEIERNPRARSAKLRIAEKQ</sequence>
<dbReference type="Proteomes" id="UP000198964">
    <property type="component" value="Unassembled WGS sequence"/>
</dbReference>
<dbReference type="EMBL" id="FONW01000002">
    <property type="protein sequence ID" value="SFE95357.1"/>
    <property type="molecule type" value="Genomic_DNA"/>
</dbReference>
<evidence type="ECO:0000256" key="5">
    <source>
        <dbReference type="ARBA" id="ARBA00022691"/>
    </source>
</evidence>
<comment type="catalytic activity">
    <reaction evidence="6">
        <text>cytidine(1402) in 16S rRNA + S-adenosyl-L-methionine = N(4)-methylcytidine(1402) in 16S rRNA + S-adenosyl-L-homocysteine + H(+)</text>
        <dbReference type="Rhea" id="RHEA:42928"/>
        <dbReference type="Rhea" id="RHEA-COMP:10286"/>
        <dbReference type="Rhea" id="RHEA-COMP:10287"/>
        <dbReference type="ChEBI" id="CHEBI:15378"/>
        <dbReference type="ChEBI" id="CHEBI:57856"/>
        <dbReference type="ChEBI" id="CHEBI:59789"/>
        <dbReference type="ChEBI" id="CHEBI:74506"/>
        <dbReference type="ChEBI" id="CHEBI:82748"/>
        <dbReference type="EC" id="2.1.1.199"/>
    </reaction>
</comment>
<evidence type="ECO:0000256" key="6">
    <source>
        <dbReference type="HAMAP-Rule" id="MF_01007"/>
    </source>
</evidence>
<keyword evidence="6" id="KW-0963">Cytoplasm</keyword>
<dbReference type="EC" id="2.1.1.199" evidence="6"/>
<evidence type="ECO:0000256" key="1">
    <source>
        <dbReference type="ARBA" id="ARBA00010396"/>
    </source>
</evidence>
<dbReference type="SUPFAM" id="SSF53335">
    <property type="entry name" value="S-adenosyl-L-methionine-dependent methyltransferases"/>
    <property type="match status" value="1"/>
</dbReference>
<dbReference type="PANTHER" id="PTHR11265:SF0">
    <property type="entry name" value="12S RRNA N4-METHYLCYTIDINE METHYLTRANSFERASE"/>
    <property type="match status" value="1"/>
</dbReference>
<reference evidence="7 8" key="1">
    <citation type="submission" date="2016-10" db="EMBL/GenBank/DDBJ databases">
        <authorList>
            <person name="de Groot N.N."/>
        </authorList>
    </citation>
    <scope>NUCLEOTIDE SEQUENCE [LARGE SCALE GENOMIC DNA]</scope>
    <source>
        <strain evidence="7 8">CGMCC 1.9156</strain>
    </source>
</reference>
<keyword evidence="4 6" id="KW-0808">Transferase</keyword>
<keyword evidence="3 6" id="KW-0489">Methyltransferase</keyword>
<keyword evidence="2 6" id="KW-0698">rRNA processing</keyword>
<dbReference type="PANTHER" id="PTHR11265">
    <property type="entry name" value="S-ADENOSYL-METHYLTRANSFERASE MRAW"/>
    <property type="match status" value="1"/>
</dbReference>
<dbReference type="HAMAP" id="MF_01007">
    <property type="entry name" value="16SrRNA_methyltr_H"/>
    <property type="match status" value="1"/>
</dbReference>
<dbReference type="AlphaFoldDB" id="A0A1I2ERV6"/>
<organism evidence="7 8">
    <name type="scientific">Sunxiuqinia elliptica</name>
    <dbReference type="NCBI Taxonomy" id="655355"/>
    <lineage>
        <taxon>Bacteria</taxon>
        <taxon>Pseudomonadati</taxon>
        <taxon>Bacteroidota</taxon>
        <taxon>Bacteroidia</taxon>
        <taxon>Marinilabiliales</taxon>
        <taxon>Prolixibacteraceae</taxon>
        <taxon>Sunxiuqinia</taxon>
    </lineage>
</organism>
<dbReference type="Gene3D" id="3.40.50.150">
    <property type="entry name" value="Vaccinia Virus protein VP39"/>
    <property type="match status" value="1"/>
</dbReference>
<comment type="subcellular location">
    <subcellularLocation>
        <location evidence="6">Cytoplasm</location>
    </subcellularLocation>
</comment>
<dbReference type="NCBIfam" id="TIGR00006">
    <property type="entry name" value="16S rRNA (cytosine(1402)-N(4))-methyltransferase RsmH"/>
    <property type="match status" value="1"/>
</dbReference>
<dbReference type="RefSeq" id="WP_212733430.1">
    <property type="nucleotide sequence ID" value="NZ_FONW01000002.1"/>
</dbReference>
<evidence type="ECO:0000313" key="8">
    <source>
        <dbReference type="Proteomes" id="UP000198964"/>
    </source>
</evidence>
<dbReference type="GO" id="GO:0070475">
    <property type="term" value="P:rRNA base methylation"/>
    <property type="evidence" value="ECO:0007669"/>
    <property type="project" value="UniProtKB-UniRule"/>
</dbReference>
<keyword evidence="5 6" id="KW-0949">S-adenosyl-L-methionine</keyword>
<comment type="similarity">
    <text evidence="1 6">Belongs to the methyltransferase superfamily. RsmH family.</text>
</comment>
<comment type="function">
    <text evidence="6">Specifically methylates the N4 position of cytidine in position 1402 (C1402) of 16S rRNA.</text>
</comment>
<comment type="caution">
    <text evidence="6">Lacks conserved residue(s) required for the propagation of feature annotation.</text>
</comment>
<dbReference type="STRING" id="655355.SAMN05216283_102198"/>
<evidence type="ECO:0000256" key="3">
    <source>
        <dbReference type="ARBA" id="ARBA00022603"/>
    </source>
</evidence>
<dbReference type="GO" id="GO:0005737">
    <property type="term" value="C:cytoplasm"/>
    <property type="evidence" value="ECO:0007669"/>
    <property type="project" value="UniProtKB-SubCell"/>
</dbReference>
<proteinExistence type="inferred from homology"/>
<feature type="binding site" evidence="6">
    <location>
        <begin position="34"/>
        <end position="36"/>
    </location>
    <ligand>
        <name>S-adenosyl-L-methionine</name>
        <dbReference type="ChEBI" id="CHEBI:59789"/>
    </ligand>
</feature>
<dbReference type="InterPro" id="IPR029063">
    <property type="entry name" value="SAM-dependent_MTases_sf"/>
</dbReference>
<dbReference type="GO" id="GO:0071424">
    <property type="term" value="F:rRNA (cytosine-N4-)-methyltransferase activity"/>
    <property type="evidence" value="ECO:0007669"/>
    <property type="project" value="UniProtKB-UniRule"/>
</dbReference>
<evidence type="ECO:0000256" key="2">
    <source>
        <dbReference type="ARBA" id="ARBA00022552"/>
    </source>
</evidence>
<feature type="binding site" evidence="6">
    <location>
        <position position="96"/>
    </location>
    <ligand>
        <name>S-adenosyl-L-methionine</name>
        <dbReference type="ChEBI" id="CHEBI:59789"/>
    </ligand>
</feature>
<feature type="binding site" evidence="6">
    <location>
        <position position="53"/>
    </location>
    <ligand>
        <name>S-adenosyl-L-methionine</name>
        <dbReference type="ChEBI" id="CHEBI:59789"/>
    </ligand>
</feature>